<dbReference type="PROSITE" id="PS00352">
    <property type="entry name" value="CSD_1"/>
    <property type="match status" value="1"/>
</dbReference>
<keyword evidence="5" id="KW-0010">Activator</keyword>
<comment type="caution">
    <text evidence="10">The sequence shown here is derived from an EMBL/GenBank/DDBJ whole genome shotgun (WGS) entry which is preliminary data.</text>
</comment>
<evidence type="ECO:0000256" key="4">
    <source>
        <dbReference type="ARBA" id="ARBA00023125"/>
    </source>
</evidence>
<dbReference type="AlphaFoldDB" id="A0A841GJX5"/>
<dbReference type="SMART" id="SM00357">
    <property type="entry name" value="CSP"/>
    <property type="match status" value="1"/>
</dbReference>
<feature type="region of interest" description="Disordered" evidence="8">
    <location>
        <begin position="53"/>
        <end position="75"/>
    </location>
</feature>
<dbReference type="PIRSF" id="PIRSF002599">
    <property type="entry name" value="Cold_shock_A"/>
    <property type="match status" value="1"/>
</dbReference>
<evidence type="ECO:0000256" key="5">
    <source>
        <dbReference type="ARBA" id="ARBA00023159"/>
    </source>
</evidence>
<dbReference type="EMBL" id="JACHIA010000001">
    <property type="protein sequence ID" value="MBB6069011.1"/>
    <property type="molecule type" value="Genomic_DNA"/>
</dbReference>
<evidence type="ECO:0000259" key="9">
    <source>
        <dbReference type="PROSITE" id="PS51857"/>
    </source>
</evidence>
<name>A0A841GJX5_9BACT</name>
<dbReference type="RefSeq" id="WP_170031673.1">
    <property type="nucleotide sequence ID" value="NZ_JABDTL010000001.1"/>
</dbReference>
<sequence length="75" mass="8503">MARQTGVVEFFKDDKGFGFIRPDDGGKDVFVHHSSIQMEGFKSLKRGDRVEYEIQEDPKGPRANDVRKTADASEE</sequence>
<comment type="subcellular location">
    <subcellularLocation>
        <location evidence="1 7">Cytoplasm</location>
    </subcellularLocation>
</comment>
<evidence type="ECO:0000313" key="11">
    <source>
        <dbReference type="Proteomes" id="UP000582837"/>
    </source>
</evidence>
<evidence type="ECO:0000256" key="1">
    <source>
        <dbReference type="ARBA" id="ARBA00004496"/>
    </source>
</evidence>
<protein>
    <submittedName>
        <fullName evidence="10">CspA family cold shock protein</fullName>
    </submittedName>
</protein>
<evidence type="ECO:0000313" key="10">
    <source>
        <dbReference type="EMBL" id="MBB6069011.1"/>
    </source>
</evidence>
<dbReference type="PRINTS" id="PR00050">
    <property type="entry name" value="COLDSHOCK"/>
</dbReference>
<dbReference type="InterPro" id="IPR019844">
    <property type="entry name" value="CSD_CS"/>
</dbReference>
<keyword evidence="4" id="KW-0238">DNA-binding</keyword>
<dbReference type="GO" id="GO:0003677">
    <property type="term" value="F:DNA binding"/>
    <property type="evidence" value="ECO:0007669"/>
    <property type="project" value="UniProtKB-KW"/>
</dbReference>
<evidence type="ECO:0000256" key="6">
    <source>
        <dbReference type="ARBA" id="ARBA00023163"/>
    </source>
</evidence>
<organism evidence="10 11">
    <name type="scientific">Longimicrobium terrae</name>
    <dbReference type="NCBI Taxonomy" id="1639882"/>
    <lineage>
        <taxon>Bacteria</taxon>
        <taxon>Pseudomonadati</taxon>
        <taxon>Gemmatimonadota</taxon>
        <taxon>Longimicrobiia</taxon>
        <taxon>Longimicrobiales</taxon>
        <taxon>Longimicrobiaceae</taxon>
        <taxon>Longimicrobium</taxon>
    </lineage>
</organism>
<evidence type="ECO:0000256" key="7">
    <source>
        <dbReference type="RuleBase" id="RU000408"/>
    </source>
</evidence>
<dbReference type="InterPro" id="IPR002059">
    <property type="entry name" value="CSP_DNA-bd"/>
</dbReference>
<evidence type="ECO:0000256" key="2">
    <source>
        <dbReference type="ARBA" id="ARBA00022490"/>
    </source>
</evidence>
<dbReference type="GO" id="GO:0005829">
    <property type="term" value="C:cytosol"/>
    <property type="evidence" value="ECO:0007669"/>
    <property type="project" value="UniProtKB-ARBA"/>
</dbReference>
<evidence type="ECO:0000256" key="3">
    <source>
        <dbReference type="ARBA" id="ARBA00023015"/>
    </source>
</evidence>
<dbReference type="CDD" id="cd04458">
    <property type="entry name" value="CSP_CDS"/>
    <property type="match status" value="1"/>
</dbReference>
<keyword evidence="2" id="KW-0963">Cytoplasm</keyword>
<dbReference type="FunFam" id="2.40.50.140:FF:000006">
    <property type="entry name" value="Cold shock protein CspC"/>
    <property type="match status" value="1"/>
</dbReference>
<reference evidence="10 11" key="1">
    <citation type="submission" date="2020-08" db="EMBL/GenBank/DDBJ databases">
        <title>Genomic Encyclopedia of Type Strains, Phase IV (KMG-IV): sequencing the most valuable type-strain genomes for metagenomic binning, comparative biology and taxonomic classification.</title>
        <authorList>
            <person name="Goeker M."/>
        </authorList>
    </citation>
    <scope>NUCLEOTIDE SEQUENCE [LARGE SCALE GENOMIC DNA]</scope>
    <source>
        <strain evidence="10 11">DSM 29007</strain>
    </source>
</reference>
<dbReference type="PROSITE" id="PS51857">
    <property type="entry name" value="CSD_2"/>
    <property type="match status" value="1"/>
</dbReference>
<keyword evidence="3" id="KW-0805">Transcription regulation</keyword>
<dbReference type="Pfam" id="PF00313">
    <property type="entry name" value="CSD"/>
    <property type="match status" value="1"/>
</dbReference>
<dbReference type="InterPro" id="IPR012340">
    <property type="entry name" value="NA-bd_OB-fold"/>
</dbReference>
<gene>
    <name evidence="10" type="ORF">HNQ61_000622</name>
</gene>
<dbReference type="InterPro" id="IPR011129">
    <property type="entry name" value="CSD"/>
</dbReference>
<proteinExistence type="predicted"/>
<dbReference type="PANTHER" id="PTHR46565:SF20">
    <property type="entry name" value="COLD SHOCK DOMAIN-CONTAINING PROTEIN 4"/>
    <property type="match status" value="1"/>
</dbReference>
<dbReference type="SUPFAM" id="SSF50249">
    <property type="entry name" value="Nucleic acid-binding proteins"/>
    <property type="match status" value="1"/>
</dbReference>
<feature type="domain" description="CSD" evidence="9">
    <location>
        <begin position="3"/>
        <end position="68"/>
    </location>
</feature>
<accession>A0A841GJX5</accession>
<evidence type="ECO:0000256" key="8">
    <source>
        <dbReference type="SAM" id="MobiDB-lite"/>
    </source>
</evidence>
<dbReference type="Proteomes" id="UP000582837">
    <property type="component" value="Unassembled WGS sequence"/>
</dbReference>
<dbReference type="PANTHER" id="PTHR46565">
    <property type="entry name" value="COLD SHOCK DOMAIN PROTEIN 2"/>
    <property type="match status" value="1"/>
</dbReference>
<keyword evidence="11" id="KW-1185">Reference proteome</keyword>
<dbReference type="Gene3D" id="2.40.50.140">
    <property type="entry name" value="Nucleic acid-binding proteins"/>
    <property type="match status" value="1"/>
</dbReference>
<dbReference type="InterPro" id="IPR012156">
    <property type="entry name" value="Cold_shock_CspA"/>
</dbReference>
<keyword evidence="6" id="KW-0804">Transcription</keyword>